<gene>
    <name evidence="2" type="ORF">A2Y75_04040</name>
</gene>
<comment type="caution">
    <text evidence="2">The sequence shown here is derived from an EMBL/GenBank/DDBJ whole genome shotgun (WGS) entry which is preliminary data.</text>
</comment>
<dbReference type="PANTHER" id="PTHR36179:SF2">
    <property type="entry name" value="LUD DOMAIN-CONTAINING PROTEIN"/>
    <property type="match status" value="1"/>
</dbReference>
<dbReference type="AlphaFoldDB" id="A0A1F2WHR4"/>
<evidence type="ECO:0000259" key="1">
    <source>
        <dbReference type="Pfam" id="PF02589"/>
    </source>
</evidence>
<proteinExistence type="predicted"/>
<feature type="domain" description="LUD" evidence="1">
    <location>
        <begin position="15"/>
        <end position="206"/>
    </location>
</feature>
<protein>
    <recommendedName>
        <fullName evidence="1">LUD domain-containing protein</fullName>
    </recommendedName>
</protein>
<accession>A0A1F2WHR4</accession>
<organism evidence="2 3">
    <name type="scientific">Candidatus Solincola sediminis</name>
    <dbReference type="NCBI Taxonomy" id="1797199"/>
    <lineage>
        <taxon>Bacteria</taxon>
        <taxon>Bacillati</taxon>
        <taxon>Actinomycetota</taxon>
        <taxon>Candidatus Geothermincolia</taxon>
        <taxon>Candidatus Geothermincolales</taxon>
        <taxon>Candidatus Geothermincolaceae</taxon>
        <taxon>Candidatus Solincola</taxon>
    </lineage>
</organism>
<dbReference type="PANTHER" id="PTHR36179">
    <property type="entry name" value="LUD_DOM DOMAIN-CONTAINING PROTEIN"/>
    <property type="match status" value="1"/>
</dbReference>
<dbReference type="InterPro" id="IPR003741">
    <property type="entry name" value="LUD_dom"/>
</dbReference>
<sequence>MGEVWAGYVSARCNSAVESLQKREFDARFFQTREELTRAVLEVIPDDAPVGCGGSWTIRQIGLLEELKARGNRVYVHDPDMSFEEAMQTRRQASASPFYLSSSNAITLRGEIVNVDGMGNRVAALSFGPPTVIVIAGYNKLVSDVEAGLRRIREVAAPANAARYNMDTPCVKKGQCQDCSKPGRICRITTIISRRPMATDFKVFLVGETLGF</sequence>
<evidence type="ECO:0000313" key="3">
    <source>
        <dbReference type="Proteomes" id="UP000177876"/>
    </source>
</evidence>
<evidence type="ECO:0000313" key="2">
    <source>
        <dbReference type="EMBL" id="OFW56396.1"/>
    </source>
</evidence>
<name>A0A1F2WHR4_9ACTN</name>
<dbReference type="Proteomes" id="UP000177876">
    <property type="component" value="Unassembled WGS sequence"/>
</dbReference>
<dbReference type="Pfam" id="PF02589">
    <property type="entry name" value="LUD_dom"/>
    <property type="match status" value="1"/>
</dbReference>
<reference evidence="2 3" key="1">
    <citation type="journal article" date="2016" name="Nat. Commun.">
        <title>Thousands of microbial genomes shed light on interconnected biogeochemical processes in an aquifer system.</title>
        <authorList>
            <person name="Anantharaman K."/>
            <person name="Brown C.T."/>
            <person name="Hug L.A."/>
            <person name="Sharon I."/>
            <person name="Castelle C.J."/>
            <person name="Probst A.J."/>
            <person name="Thomas B.C."/>
            <person name="Singh A."/>
            <person name="Wilkins M.J."/>
            <person name="Karaoz U."/>
            <person name="Brodie E.L."/>
            <person name="Williams K.H."/>
            <person name="Hubbard S.S."/>
            <person name="Banfield J.F."/>
        </authorList>
    </citation>
    <scope>NUCLEOTIDE SEQUENCE [LARGE SCALE GENOMIC DNA]</scope>
</reference>
<dbReference type="STRING" id="1797197.A2Y75_04040"/>
<dbReference type="PIRSF" id="PIRSF020269">
    <property type="entry name" value="DUF1121"/>
    <property type="match status" value="1"/>
</dbReference>
<dbReference type="EMBL" id="MELK01000047">
    <property type="protein sequence ID" value="OFW56396.1"/>
    <property type="molecule type" value="Genomic_DNA"/>
</dbReference>
<dbReference type="InterPro" id="IPR009501">
    <property type="entry name" value="UCP020269"/>
</dbReference>